<feature type="compositionally biased region" description="Pro residues" evidence="1">
    <location>
        <begin position="169"/>
        <end position="178"/>
    </location>
</feature>
<organism evidence="3">
    <name type="scientific">Guillardia theta (strain CCMP2712)</name>
    <name type="common">Cryptophyte</name>
    <dbReference type="NCBI Taxonomy" id="905079"/>
    <lineage>
        <taxon>Eukaryota</taxon>
        <taxon>Cryptophyceae</taxon>
        <taxon>Pyrenomonadales</taxon>
        <taxon>Geminigeraceae</taxon>
        <taxon>Guillardia</taxon>
    </lineage>
</organism>
<dbReference type="GeneID" id="17296094"/>
<feature type="compositionally biased region" description="Polar residues" evidence="1">
    <location>
        <begin position="124"/>
        <end position="144"/>
    </location>
</feature>
<dbReference type="PaxDb" id="55529-EKX39330"/>
<evidence type="ECO:0000256" key="2">
    <source>
        <dbReference type="SAM" id="Phobius"/>
    </source>
</evidence>
<feature type="region of interest" description="Disordered" evidence="1">
    <location>
        <begin position="124"/>
        <end position="188"/>
    </location>
</feature>
<dbReference type="HOGENOM" id="CLU_1443563_0_0_1"/>
<evidence type="ECO:0000313" key="5">
    <source>
        <dbReference type="Proteomes" id="UP000011087"/>
    </source>
</evidence>
<dbReference type="EnsemblProtists" id="EKX39330">
    <property type="protein sequence ID" value="EKX39330"/>
    <property type="gene ID" value="GUITHDRAFT_114531"/>
</dbReference>
<name>L1IU32_GUITC</name>
<proteinExistence type="predicted"/>
<reference evidence="4" key="3">
    <citation type="submission" date="2016-03" db="UniProtKB">
        <authorList>
            <consortium name="EnsemblProtists"/>
        </authorList>
    </citation>
    <scope>IDENTIFICATION</scope>
</reference>
<dbReference type="Proteomes" id="UP000011087">
    <property type="component" value="Unassembled WGS sequence"/>
</dbReference>
<dbReference type="KEGG" id="gtt:GUITHDRAFT_114531"/>
<accession>L1IU32</accession>
<gene>
    <name evidence="3" type="ORF">GUITHDRAFT_114531</name>
</gene>
<keyword evidence="2" id="KW-0812">Transmembrane</keyword>
<dbReference type="EMBL" id="JH993040">
    <property type="protein sequence ID" value="EKX39330.1"/>
    <property type="molecule type" value="Genomic_DNA"/>
</dbReference>
<dbReference type="AlphaFoldDB" id="L1IU32"/>
<reference evidence="3 5" key="1">
    <citation type="journal article" date="2012" name="Nature">
        <title>Algal genomes reveal evolutionary mosaicism and the fate of nucleomorphs.</title>
        <authorList>
            <consortium name="DOE Joint Genome Institute"/>
            <person name="Curtis B.A."/>
            <person name="Tanifuji G."/>
            <person name="Burki F."/>
            <person name="Gruber A."/>
            <person name="Irimia M."/>
            <person name="Maruyama S."/>
            <person name="Arias M.C."/>
            <person name="Ball S.G."/>
            <person name="Gile G.H."/>
            <person name="Hirakawa Y."/>
            <person name="Hopkins J.F."/>
            <person name="Kuo A."/>
            <person name="Rensing S.A."/>
            <person name="Schmutz J."/>
            <person name="Symeonidi A."/>
            <person name="Elias M."/>
            <person name="Eveleigh R.J."/>
            <person name="Herman E.K."/>
            <person name="Klute M.J."/>
            <person name="Nakayama T."/>
            <person name="Obornik M."/>
            <person name="Reyes-Prieto A."/>
            <person name="Armbrust E.V."/>
            <person name="Aves S.J."/>
            <person name="Beiko R.G."/>
            <person name="Coutinho P."/>
            <person name="Dacks J.B."/>
            <person name="Durnford D.G."/>
            <person name="Fast N.M."/>
            <person name="Green B.R."/>
            <person name="Grisdale C.J."/>
            <person name="Hempel F."/>
            <person name="Henrissat B."/>
            <person name="Hoppner M.P."/>
            <person name="Ishida K."/>
            <person name="Kim E."/>
            <person name="Koreny L."/>
            <person name="Kroth P.G."/>
            <person name="Liu Y."/>
            <person name="Malik S.B."/>
            <person name="Maier U.G."/>
            <person name="McRose D."/>
            <person name="Mock T."/>
            <person name="Neilson J.A."/>
            <person name="Onodera N.T."/>
            <person name="Poole A.M."/>
            <person name="Pritham E.J."/>
            <person name="Richards T.A."/>
            <person name="Rocap G."/>
            <person name="Roy S.W."/>
            <person name="Sarai C."/>
            <person name="Schaack S."/>
            <person name="Shirato S."/>
            <person name="Slamovits C.H."/>
            <person name="Spencer D.F."/>
            <person name="Suzuki S."/>
            <person name="Worden A.Z."/>
            <person name="Zauner S."/>
            <person name="Barry K."/>
            <person name="Bell C."/>
            <person name="Bharti A.K."/>
            <person name="Crow J.A."/>
            <person name="Grimwood J."/>
            <person name="Kramer R."/>
            <person name="Lindquist E."/>
            <person name="Lucas S."/>
            <person name="Salamov A."/>
            <person name="McFadden G.I."/>
            <person name="Lane C.E."/>
            <person name="Keeling P.J."/>
            <person name="Gray M.W."/>
            <person name="Grigoriev I.V."/>
            <person name="Archibald J.M."/>
        </authorList>
    </citation>
    <scope>NUCLEOTIDE SEQUENCE</scope>
    <source>
        <strain evidence="3 5">CCMP2712</strain>
    </source>
</reference>
<sequence>MDVDIERLVRERVLAETSALEAKFMLFSSIFISIIVVLIFLLLRQAAEKRSQNQEKASEKTPLEEEIDPSNNENLQQFRNLKQLIRDEMMMYDASRFDDQFNQESDSPTNNADPSLVWRRTGSFDMSNNRKLPNDISPSSSNGTRLPRHESAIMPTQPTGQDLEDSVQPPNPARPFVPPLKLSRIENK</sequence>
<protein>
    <submittedName>
        <fullName evidence="3 4">Uncharacterized protein</fullName>
    </submittedName>
</protein>
<keyword evidence="2" id="KW-0472">Membrane</keyword>
<evidence type="ECO:0000256" key="1">
    <source>
        <dbReference type="SAM" id="MobiDB-lite"/>
    </source>
</evidence>
<feature type="transmembrane region" description="Helical" evidence="2">
    <location>
        <begin position="24"/>
        <end position="43"/>
    </location>
</feature>
<dbReference type="RefSeq" id="XP_005826310.1">
    <property type="nucleotide sequence ID" value="XM_005826253.1"/>
</dbReference>
<keyword evidence="2" id="KW-1133">Transmembrane helix</keyword>
<evidence type="ECO:0000313" key="3">
    <source>
        <dbReference type="EMBL" id="EKX39330.1"/>
    </source>
</evidence>
<reference evidence="5" key="2">
    <citation type="submission" date="2012-11" db="EMBL/GenBank/DDBJ databases">
        <authorList>
            <person name="Kuo A."/>
            <person name="Curtis B.A."/>
            <person name="Tanifuji G."/>
            <person name="Burki F."/>
            <person name="Gruber A."/>
            <person name="Irimia M."/>
            <person name="Maruyama S."/>
            <person name="Arias M.C."/>
            <person name="Ball S.G."/>
            <person name="Gile G.H."/>
            <person name="Hirakawa Y."/>
            <person name="Hopkins J.F."/>
            <person name="Rensing S.A."/>
            <person name="Schmutz J."/>
            <person name="Symeonidi A."/>
            <person name="Elias M."/>
            <person name="Eveleigh R.J."/>
            <person name="Herman E.K."/>
            <person name="Klute M.J."/>
            <person name="Nakayama T."/>
            <person name="Obornik M."/>
            <person name="Reyes-Prieto A."/>
            <person name="Armbrust E.V."/>
            <person name="Aves S.J."/>
            <person name="Beiko R.G."/>
            <person name="Coutinho P."/>
            <person name="Dacks J.B."/>
            <person name="Durnford D.G."/>
            <person name="Fast N.M."/>
            <person name="Green B.R."/>
            <person name="Grisdale C."/>
            <person name="Hempe F."/>
            <person name="Henrissat B."/>
            <person name="Hoppner M.P."/>
            <person name="Ishida K.-I."/>
            <person name="Kim E."/>
            <person name="Koreny L."/>
            <person name="Kroth P.G."/>
            <person name="Liu Y."/>
            <person name="Malik S.-B."/>
            <person name="Maier U.G."/>
            <person name="McRose D."/>
            <person name="Mock T."/>
            <person name="Neilson J.A."/>
            <person name="Onodera N.T."/>
            <person name="Poole A.M."/>
            <person name="Pritham E.J."/>
            <person name="Richards T.A."/>
            <person name="Rocap G."/>
            <person name="Roy S.W."/>
            <person name="Sarai C."/>
            <person name="Schaack S."/>
            <person name="Shirato S."/>
            <person name="Slamovits C.H."/>
            <person name="Spencer D.F."/>
            <person name="Suzuki S."/>
            <person name="Worden A.Z."/>
            <person name="Zauner S."/>
            <person name="Barry K."/>
            <person name="Bell C."/>
            <person name="Bharti A.K."/>
            <person name="Crow J.A."/>
            <person name="Grimwood J."/>
            <person name="Kramer R."/>
            <person name="Lindquist E."/>
            <person name="Lucas S."/>
            <person name="Salamov A."/>
            <person name="McFadden G.I."/>
            <person name="Lane C.E."/>
            <person name="Keeling P.J."/>
            <person name="Gray M.W."/>
            <person name="Grigoriev I.V."/>
            <person name="Archibald J.M."/>
        </authorList>
    </citation>
    <scope>NUCLEOTIDE SEQUENCE</scope>
    <source>
        <strain evidence="5">CCMP2712</strain>
    </source>
</reference>
<evidence type="ECO:0000313" key="4">
    <source>
        <dbReference type="EnsemblProtists" id="EKX39330"/>
    </source>
</evidence>
<keyword evidence="5" id="KW-1185">Reference proteome</keyword>